<dbReference type="Gene3D" id="1.10.510.10">
    <property type="entry name" value="Transferase(Phosphotransferase) domain 1"/>
    <property type="match status" value="1"/>
</dbReference>
<evidence type="ECO:0000256" key="6">
    <source>
        <dbReference type="ARBA" id="ARBA00022741"/>
    </source>
</evidence>
<evidence type="ECO:0000313" key="17">
    <source>
        <dbReference type="Proteomes" id="UP000249390"/>
    </source>
</evidence>
<comment type="caution">
    <text evidence="16">The sequence shown here is derived from an EMBL/GenBank/DDBJ whole genome shotgun (WGS) entry which is preliminary data.</text>
</comment>
<name>A0A328D2M8_9ASTE</name>
<keyword evidence="3" id="KW-0808">Transferase</keyword>
<dbReference type="PROSITE" id="PS00108">
    <property type="entry name" value="PROTEIN_KINASE_ST"/>
    <property type="match status" value="1"/>
</dbReference>
<keyword evidence="2" id="KW-0723">Serine/threonine-protein kinase</keyword>
<dbReference type="PROSITE" id="PS50011">
    <property type="entry name" value="PROTEIN_KINASE_DOM"/>
    <property type="match status" value="1"/>
</dbReference>
<organism evidence="16 17">
    <name type="scientific">Cuscuta australis</name>
    <dbReference type="NCBI Taxonomy" id="267555"/>
    <lineage>
        <taxon>Eukaryota</taxon>
        <taxon>Viridiplantae</taxon>
        <taxon>Streptophyta</taxon>
        <taxon>Embryophyta</taxon>
        <taxon>Tracheophyta</taxon>
        <taxon>Spermatophyta</taxon>
        <taxon>Magnoliopsida</taxon>
        <taxon>eudicotyledons</taxon>
        <taxon>Gunneridae</taxon>
        <taxon>Pentapetalae</taxon>
        <taxon>asterids</taxon>
        <taxon>lamiids</taxon>
        <taxon>Solanales</taxon>
        <taxon>Convolvulaceae</taxon>
        <taxon>Cuscuteae</taxon>
        <taxon>Cuscuta</taxon>
        <taxon>Cuscuta subgen. Grammica</taxon>
        <taxon>Cuscuta sect. Cleistogrammica</taxon>
    </lineage>
</organism>
<dbReference type="EMBL" id="NQVE01000200">
    <property type="protein sequence ID" value="RAL39716.1"/>
    <property type="molecule type" value="Genomic_DNA"/>
</dbReference>
<evidence type="ECO:0000313" key="16">
    <source>
        <dbReference type="EMBL" id="RAL39716.1"/>
    </source>
</evidence>
<dbReference type="PROSITE" id="PS00107">
    <property type="entry name" value="PROTEIN_KINASE_ATP"/>
    <property type="match status" value="1"/>
</dbReference>
<dbReference type="GO" id="GO:0016020">
    <property type="term" value="C:membrane"/>
    <property type="evidence" value="ECO:0007669"/>
    <property type="project" value="UniProtKB-SubCell"/>
</dbReference>
<evidence type="ECO:0000256" key="5">
    <source>
        <dbReference type="ARBA" id="ARBA00022729"/>
    </source>
</evidence>
<dbReference type="PANTHER" id="PTHR47989:SF62">
    <property type="entry name" value="OS05G0423500 PROTEIN"/>
    <property type="match status" value="1"/>
</dbReference>
<dbReference type="SMART" id="SM00220">
    <property type="entry name" value="S_TKc"/>
    <property type="match status" value="1"/>
</dbReference>
<proteinExistence type="predicted"/>
<dbReference type="PANTHER" id="PTHR47989">
    <property type="entry name" value="OS01G0750732 PROTEIN"/>
    <property type="match status" value="1"/>
</dbReference>
<keyword evidence="6 12" id="KW-0547">Nucleotide-binding</keyword>
<dbReference type="InterPro" id="IPR017441">
    <property type="entry name" value="Protein_kinase_ATP_BS"/>
</dbReference>
<evidence type="ECO:0000256" key="11">
    <source>
        <dbReference type="ARBA" id="ARBA00023180"/>
    </source>
</evidence>
<keyword evidence="8 12" id="KW-0067">ATP-binding</keyword>
<dbReference type="FunFam" id="2.60.120.430:FF:000001">
    <property type="entry name" value="Receptor-like protein kinase FERONIA"/>
    <property type="match status" value="1"/>
</dbReference>
<dbReference type="Pfam" id="PF12819">
    <property type="entry name" value="Malectin_like"/>
    <property type="match status" value="1"/>
</dbReference>
<keyword evidence="11" id="KW-0325">Glycoprotein</keyword>
<protein>
    <recommendedName>
        <fullName evidence="15">Protein kinase domain-containing protein</fullName>
    </recommendedName>
</protein>
<dbReference type="Gene3D" id="3.30.200.20">
    <property type="entry name" value="Phosphorylase Kinase, domain 1"/>
    <property type="match status" value="1"/>
</dbReference>
<evidence type="ECO:0000256" key="12">
    <source>
        <dbReference type="PROSITE-ProRule" id="PRU10141"/>
    </source>
</evidence>
<evidence type="ECO:0000256" key="3">
    <source>
        <dbReference type="ARBA" id="ARBA00022679"/>
    </source>
</evidence>
<sequence>MATLEVLLFLLLVSVANAQPAAVLPAVSSSSPSSSSYIEPFVSFAPEDNFLIDCGSNSSSTLPGNRTFQPDNSTTEYLSYAGKIVQLSLPSSPHNVSPIHRTARVFAKDATYTFPVTSPGWHWIRLHFHALNTTSYNLGAARFSVETDRLVLLHQFQLPKNNASTVVKEFLVNVTTERYSLTFKPKGNVAFINAIEFISAPEELIEDSATLLFPVSQPYELSGDSFETVYRLNMGGPMLERQNDTLGRKWEPDHGYLEPKEMGKVSSVSAVAISYPTGSGGGGGSPLIAPPLVYSSAEELGDSKVVQPNFNITWKLDVNVHFSYLVRLHFCDIVSKSLNELYFNVYINDNVAISGLDLSALTGKLATAFYKDIVVNSSMVSTPLQIKVSPVDDAQGIRNAILNGLEVFKLNNSVGSLGGEYGVDGRRVGDEADGVSGHQTAATVGIAVMFGAFVGLGAVAVKLRKRPRDLGTKSSFSSWLLPLHNAGDSNPVTNNNKPPAPKISTVTEFGRYFSLAKLQEATSNWESSKIIGIGGFGNVYLGEIDGGIKVAVKRGSPESKQGVHEFHTEIQMLSKLRHRHLVSLIGYCDENKEMILVYEYMANGPLRDHLYGPQRAHPLPWKARLEICIGAARGLHYLHTGASQGIIHRDVKSTNILLDDEFVAKVADFGLSKSTGGGHAEDQTHVSTAVKGSFGYLDPEYFRKQRLTEKSDVYSFGVVLLEALCGRPAIDLQLPMDQTNLAEWALQRKRKGLLEKIVDPNLTGQIINPESMKKFAEAAEKCLAEHCVDRPSMGDVLWNLEYALQLQEASSSSSSQGKADEENKSFAAPNSPAVLSPANCNGRSEYDNC</sequence>
<keyword evidence="5 14" id="KW-0732">Signal</keyword>
<evidence type="ECO:0000256" key="1">
    <source>
        <dbReference type="ARBA" id="ARBA00004479"/>
    </source>
</evidence>
<dbReference type="FunFam" id="3.30.200.20:FF:000039">
    <property type="entry name" value="receptor-like protein kinase FERONIA"/>
    <property type="match status" value="1"/>
</dbReference>
<dbReference type="InterPro" id="IPR008271">
    <property type="entry name" value="Ser/Thr_kinase_AS"/>
</dbReference>
<feature type="signal peptide" evidence="14">
    <location>
        <begin position="1"/>
        <end position="18"/>
    </location>
</feature>
<dbReference type="InterPro" id="IPR024788">
    <property type="entry name" value="Malectin-like_Carb-bd_dom"/>
</dbReference>
<evidence type="ECO:0000256" key="14">
    <source>
        <dbReference type="SAM" id="SignalP"/>
    </source>
</evidence>
<evidence type="ECO:0000259" key="15">
    <source>
        <dbReference type="PROSITE" id="PS50011"/>
    </source>
</evidence>
<dbReference type="InterPro" id="IPR011009">
    <property type="entry name" value="Kinase-like_dom_sf"/>
</dbReference>
<evidence type="ECO:0000256" key="13">
    <source>
        <dbReference type="SAM" id="MobiDB-lite"/>
    </source>
</evidence>
<dbReference type="InterPro" id="IPR000719">
    <property type="entry name" value="Prot_kinase_dom"/>
</dbReference>
<keyword evidence="10" id="KW-0472">Membrane</keyword>
<dbReference type="Pfam" id="PF07714">
    <property type="entry name" value="PK_Tyr_Ser-Thr"/>
    <property type="match status" value="1"/>
</dbReference>
<evidence type="ECO:0000256" key="10">
    <source>
        <dbReference type="ARBA" id="ARBA00023136"/>
    </source>
</evidence>
<dbReference type="FunFam" id="2.60.120.430:FF:000005">
    <property type="entry name" value="Putative receptor-like protein kinase"/>
    <property type="match status" value="1"/>
</dbReference>
<dbReference type="Proteomes" id="UP000249390">
    <property type="component" value="Unassembled WGS sequence"/>
</dbReference>
<evidence type="ECO:0000256" key="2">
    <source>
        <dbReference type="ARBA" id="ARBA00022527"/>
    </source>
</evidence>
<dbReference type="AlphaFoldDB" id="A0A328D2M8"/>
<dbReference type="GO" id="GO:0005524">
    <property type="term" value="F:ATP binding"/>
    <property type="evidence" value="ECO:0007669"/>
    <property type="project" value="UniProtKB-UniRule"/>
</dbReference>
<keyword evidence="7" id="KW-0418">Kinase</keyword>
<reference evidence="16 17" key="1">
    <citation type="submission" date="2018-06" db="EMBL/GenBank/DDBJ databases">
        <title>The Genome of Cuscuta australis (Dodder) Provides Insight into the Evolution of Plant Parasitism.</title>
        <authorList>
            <person name="Liu H."/>
        </authorList>
    </citation>
    <scope>NUCLEOTIDE SEQUENCE [LARGE SCALE GENOMIC DNA]</scope>
    <source>
        <strain evidence="17">cv. Yunnan</strain>
        <tissue evidence="16">Vines</tissue>
    </source>
</reference>
<dbReference type="CDD" id="cd14066">
    <property type="entry name" value="STKc_IRAK"/>
    <property type="match status" value="1"/>
</dbReference>
<keyword evidence="9" id="KW-1133">Transmembrane helix</keyword>
<evidence type="ECO:0000256" key="8">
    <source>
        <dbReference type="ARBA" id="ARBA00022840"/>
    </source>
</evidence>
<feature type="binding site" evidence="12">
    <location>
        <position position="553"/>
    </location>
    <ligand>
        <name>ATP</name>
        <dbReference type="ChEBI" id="CHEBI:30616"/>
    </ligand>
</feature>
<comment type="subcellular location">
    <subcellularLocation>
        <location evidence="1">Membrane</location>
        <topology evidence="1">Single-pass type I membrane protein</topology>
    </subcellularLocation>
</comment>
<evidence type="ECO:0000256" key="9">
    <source>
        <dbReference type="ARBA" id="ARBA00022989"/>
    </source>
</evidence>
<evidence type="ECO:0000256" key="4">
    <source>
        <dbReference type="ARBA" id="ARBA00022692"/>
    </source>
</evidence>
<dbReference type="SUPFAM" id="SSF56112">
    <property type="entry name" value="Protein kinase-like (PK-like)"/>
    <property type="match status" value="1"/>
</dbReference>
<accession>A0A328D2M8</accession>
<keyword evidence="17" id="KW-1185">Reference proteome</keyword>
<dbReference type="Gene3D" id="2.60.120.430">
    <property type="entry name" value="Galactose-binding lectin"/>
    <property type="match status" value="2"/>
</dbReference>
<dbReference type="InterPro" id="IPR001245">
    <property type="entry name" value="Ser-Thr/Tyr_kinase_cat_dom"/>
</dbReference>
<dbReference type="FunFam" id="1.10.510.10:FF:000252">
    <property type="entry name" value="Receptor-like protein kinase FERONIA"/>
    <property type="match status" value="1"/>
</dbReference>
<evidence type="ECO:0000256" key="7">
    <source>
        <dbReference type="ARBA" id="ARBA00022777"/>
    </source>
</evidence>
<feature type="region of interest" description="Disordered" evidence="13">
    <location>
        <begin position="811"/>
        <end position="849"/>
    </location>
</feature>
<keyword evidence="4" id="KW-0812">Transmembrane</keyword>
<dbReference type="GO" id="GO:0004674">
    <property type="term" value="F:protein serine/threonine kinase activity"/>
    <property type="evidence" value="ECO:0007669"/>
    <property type="project" value="UniProtKB-KW"/>
</dbReference>
<feature type="domain" description="Protein kinase" evidence="15">
    <location>
        <begin position="525"/>
        <end position="803"/>
    </location>
</feature>
<gene>
    <name evidence="16" type="ORF">DM860_003249</name>
</gene>
<feature type="chain" id="PRO_5016301570" description="Protein kinase domain-containing protein" evidence="14">
    <location>
        <begin position="19"/>
        <end position="849"/>
    </location>
</feature>